<sequence>MKKDMHEDEQMSRLKRNKHLKNNKHFGLKNTHVHKGKNLTLLPQSDNESLTLKQKINRSIRYQVKAKPAALLLGALILFGLVWALDYVHNDLLVSNKNVSLTSKKSDRFQMTLVGDMMMARGNQRQADHLGYNHFFQKSKYLWQDSDLVMGNLESAIITDRKKVKENPDTNIHLLMDPKGASAMKDAGFTTLGTANNHVGDYGKSGIRQELNYLKKNNIDFVGIGSDTSEALKYQTYNVNDVKISVVAVTDVIPDHTSVQQNAAGALTTKNNDYLNLIKEASAHSDYTIVYSHGGFENGLTVTERQKELDKKMVDSGADLVVGAHAHVLQPISKYKNALILNGMGNFIFEQEQSRTKDAVVANLRMTQKGKMKLELIPMRIKDGVPTVTKNLFYQQRIFHQLTKNLPQRDYHKVDQSVIMDNFGYNYRFE</sequence>
<dbReference type="SUPFAM" id="SSF56300">
    <property type="entry name" value="Metallo-dependent phosphatases"/>
    <property type="match status" value="1"/>
</dbReference>
<proteinExistence type="inferred from homology"/>
<keyword evidence="3" id="KW-1133">Transmembrane helix</keyword>
<evidence type="ECO:0000256" key="1">
    <source>
        <dbReference type="ARBA" id="ARBA00005662"/>
    </source>
</evidence>
<dbReference type="SMART" id="SM00854">
    <property type="entry name" value="PGA_cap"/>
    <property type="match status" value="1"/>
</dbReference>
<feature type="compositionally biased region" description="Basic and acidic residues" evidence="2">
    <location>
        <begin position="1"/>
        <end position="12"/>
    </location>
</feature>
<dbReference type="InterPro" id="IPR029052">
    <property type="entry name" value="Metallo-depent_PP-like"/>
</dbReference>
<feature type="compositionally biased region" description="Basic residues" evidence="2">
    <location>
        <begin position="13"/>
        <end position="25"/>
    </location>
</feature>
<name>A0ABX9I6X8_9LACO</name>
<gene>
    <name evidence="5" type="ORF">DWV05_00780</name>
</gene>
<dbReference type="Gene3D" id="3.60.21.10">
    <property type="match status" value="1"/>
</dbReference>
<keyword evidence="6" id="KW-1185">Reference proteome</keyword>
<dbReference type="RefSeq" id="WP_115470293.1">
    <property type="nucleotide sequence ID" value="NZ_BJEC01000014.1"/>
</dbReference>
<evidence type="ECO:0000256" key="3">
    <source>
        <dbReference type="SAM" id="Phobius"/>
    </source>
</evidence>
<dbReference type="PANTHER" id="PTHR33393:SF13">
    <property type="entry name" value="PGA BIOSYNTHESIS PROTEIN CAPA"/>
    <property type="match status" value="1"/>
</dbReference>
<evidence type="ECO:0000313" key="6">
    <source>
        <dbReference type="Proteomes" id="UP000254492"/>
    </source>
</evidence>
<dbReference type="InterPro" id="IPR052169">
    <property type="entry name" value="CW_Biosynth-Accessory"/>
</dbReference>
<accession>A0ABX9I6X8</accession>
<evidence type="ECO:0000256" key="2">
    <source>
        <dbReference type="SAM" id="MobiDB-lite"/>
    </source>
</evidence>
<keyword evidence="3" id="KW-0812">Transmembrane</keyword>
<organism evidence="5 6">
    <name type="scientific">Weissella thailandensis</name>
    <dbReference type="NCBI Taxonomy" id="89061"/>
    <lineage>
        <taxon>Bacteria</taxon>
        <taxon>Bacillati</taxon>
        <taxon>Bacillota</taxon>
        <taxon>Bacilli</taxon>
        <taxon>Lactobacillales</taxon>
        <taxon>Lactobacillaceae</taxon>
        <taxon>Weissella</taxon>
    </lineage>
</organism>
<comment type="similarity">
    <text evidence="1">Belongs to the CapA family.</text>
</comment>
<reference evidence="5 6" key="1">
    <citation type="submission" date="2018-07" db="EMBL/GenBank/DDBJ databases">
        <title>Genome-based reclassification of Weissella jogaejeotgali as Weissella thailandensis.</title>
        <authorList>
            <person name="Chun J."/>
            <person name="Kim B.-Y."/>
            <person name="Kwak M.-J."/>
        </authorList>
    </citation>
    <scope>NUCLEOTIDE SEQUENCE [LARGE SCALE GENOMIC DNA]</scope>
    <source>
        <strain evidence="5 6">KCTC 3751</strain>
    </source>
</reference>
<feature type="domain" description="Capsule synthesis protein CapA" evidence="4">
    <location>
        <begin position="110"/>
        <end position="351"/>
    </location>
</feature>
<evidence type="ECO:0000313" key="5">
    <source>
        <dbReference type="EMBL" id="RDS60471.1"/>
    </source>
</evidence>
<dbReference type="EMBL" id="QRAY01000001">
    <property type="protein sequence ID" value="RDS60471.1"/>
    <property type="molecule type" value="Genomic_DNA"/>
</dbReference>
<dbReference type="Pfam" id="PF09587">
    <property type="entry name" value="PGA_cap"/>
    <property type="match status" value="1"/>
</dbReference>
<dbReference type="CDD" id="cd07381">
    <property type="entry name" value="MPP_CapA"/>
    <property type="match status" value="1"/>
</dbReference>
<dbReference type="PANTHER" id="PTHR33393">
    <property type="entry name" value="POLYGLUTAMINE SYNTHESIS ACCESSORY PROTEIN RV0574C-RELATED"/>
    <property type="match status" value="1"/>
</dbReference>
<feature type="transmembrane region" description="Helical" evidence="3">
    <location>
        <begin position="68"/>
        <end position="85"/>
    </location>
</feature>
<dbReference type="Proteomes" id="UP000254492">
    <property type="component" value="Unassembled WGS sequence"/>
</dbReference>
<dbReference type="InterPro" id="IPR019079">
    <property type="entry name" value="Capsule_synth_CapA"/>
</dbReference>
<comment type="caution">
    <text evidence="5">The sequence shown here is derived from an EMBL/GenBank/DDBJ whole genome shotgun (WGS) entry which is preliminary data.</text>
</comment>
<feature type="region of interest" description="Disordered" evidence="2">
    <location>
        <begin position="1"/>
        <end position="25"/>
    </location>
</feature>
<keyword evidence="3" id="KW-0472">Membrane</keyword>
<evidence type="ECO:0000259" key="4">
    <source>
        <dbReference type="SMART" id="SM00854"/>
    </source>
</evidence>
<protein>
    <submittedName>
        <fullName evidence="5">CapA family protein</fullName>
    </submittedName>
</protein>